<keyword evidence="2" id="KW-0812">Transmembrane</keyword>
<sequence>MSAASREPAEPLVPVLAVVGVGLIGGSFAAALRDRAGVGRVLGVGRQAATLAQARDLGLIDEVASLEQAAQQADLIFLAMPVGATEAVLSRLEPHLRPDTLVTDAGSTKANVAAVARAVLGERIGQFIPGHPIAGAERTGPEAAEAGLYRGRTVVLTPLEENTSASKAYLTRVWECCGARVMAMDAEVHDTILASVSHVPHLLSSVFMWQVAGAHDSDLRMTLAGSGFRDFTRIAAGSPEIWRDIFLANRSAVLSELQEVKAALGRAEQALQDADGDQLQDFLERAALARRFWGSRSGLT</sequence>
<dbReference type="GO" id="GO:0006571">
    <property type="term" value="P:tyrosine biosynthetic process"/>
    <property type="evidence" value="ECO:0007669"/>
    <property type="project" value="InterPro"/>
</dbReference>
<dbReference type="GO" id="GO:0070403">
    <property type="term" value="F:NAD+ binding"/>
    <property type="evidence" value="ECO:0007669"/>
    <property type="project" value="InterPro"/>
</dbReference>
<organism evidence="4 5">
    <name type="scientific">Pollutimonas bauzanensis</name>
    <dbReference type="NCBI Taxonomy" id="658167"/>
    <lineage>
        <taxon>Bacteria</taxon>
        <taxon>Pseudomonadati</taxon>
        <taxon>Pseudomonadota</taxon>
        <taxon>Betaproteobacteria</taxon>
        <taxon>Burkholderiales</taxon>
        <taxon>Alcaligenaceae</taxon>
        <taxon>Pollutimonas</taxon>
    </lineage>
</organism>
<protein>
    <submittedName>
        <fullName evidence="4">Prephenate dehydrogenase</fullName>
    </submittedName>
</protein>
<feature type="transmembrane region" description="Helical" evidence="2">
    <location>
        <begin position="12"/>
        <end position="32"/>
    </location>
</feature>
<evidence type="ECO:0000259" key="3">
    <source>
        <dbReference type="PROSITE" id="PS51176"/>
    </source>
</evidence>
<dbReference type="STRING" id="658167.SAMN04488135_101475"/>
<dbReference type="Pfam" id="PF20463">
    <property type="entry name" value="PDH_C"/>
    <property type="match status" value="1"/>
</dbReference>
<dbReference type="FunFam" id="3.40.50.720:FF:000208">
    <property type="entry name" value="Prephenate dehydrogenase"/>
    <property type="match status" value="1"/>
</dbReference>
<dbReference type="OrthoDB" id="9809920at2"/>
<dbReference type="Pfam" id="PF02153">
    <property type="entry name" value="PDH_N"/>
    <property type="match status" value="1"/>
</dbReference>
<gene>
    <name evidence="4" type="ORF">SAMN04488135_101475</name>
</gene>
<evidence type="ECO:0000256" key="1">
    <source>
        <dbReference type="ARBA" id="ARBA00023002"/>
    </source>
</evidence>
<keyword evidence="1" id="KW-0560">Oxidoreductase</keyword>
<name>A0A1M5NC31_9BURK</name>
<accession>A0A1M5NC31</accession>
<dbReference type="SUPFAM" id="SSF48179">
    <property type="entry name" value="6-phosphogluconate dehydrogenase C-terminal domain-like"/>
    <property type="match status" value="1"/>
</dbReference>
<dbReference type="PANTHER" id="PTHR21363:SF0">
    <property type="entry name" value="PREPHENATE DEHYDROGENASE [NADP(+)]"/>
    <property type="match status" value="1"/>
</dbReference>
<dbReference type="AlphaFoldDB" id="A0A1M5NC31"/>
<dbReference type="EMBL" id="FQXE01000001">
    <property type="protein sequence ID" value="SHG87051.1"/>
    <property type="molecule type" value="Genomic_DNA"/>
</dbReference>
<dbReference type="Gene3D" id="3.40.50.720">
    <property type="entry name" value="NAD(P)-binding Rossmann-like Domain"/>
    <property type="match status" value="1"/>
</dbReference>
<dbReference type="InterPro" id="IPR046826">
    <property type="entry name" value="PDH_N"/>
</dbReference>
<evidence type="ECO:0000256" key="2">
    <source>
        <dbReference type="SAM" id="Phobius"/>
    </source>
</evidence>
<dbReference type="InterPro" id="IPR003099">
    <property type="entry name" value="Prephen_DH"/>
</dbReference>
<dbReference type="GO" id="GO:0008977">
    <property type="term" value="F:prephenate dehydrogenase (NAD+) activity"/>
    <property type="evidence" value="ECO:0007669"/>
    <property type="project" value="InterPro"/>
</dbReference>
<dbReference type="SUPFAM" id="SSF51735">
    <property type="entry name" value="NAD(P)-binding Rossmann-fold domains"/>
    <property type="match status" value="1"/>
</dbReference>
<keyword evidence="2" id="KW-0472">Membrane</keyword>
<dbReference type="Proteomes" id="UP000184226">
    <property type="component" value="Unassembled WGS sequence"/>
</dbReference>
<feature type="domain" description="Prephenate/arogenate dehydrogenase" evidence="3">
    <location>
        <begin position="14"/>
        <end position="300"/>
    </location>
</feature>
<dbReference type="RefSeq" id="WP_073101455.1">
    <property type="nucleotide sequence ID" value="NZ_FQXE01000001.1"/>
</dbReference>
<dbReference type="PANTHER" id="PTHR21363">
    <property type="entry name" value="PREPHENATE DEHYDROGENASE"/>
    <property type="match status" value="1"/>
</dbReference>
<keyword evidence="2" id="KW-1133">Transmembrane helix</keyword>
<dbReference type="InterPro" id="IPR050812">
    <property type="entry name" value="Preph/Arog_dehydrog"/>
</dbReference>
<dbReference type="InterPro" id="IPR046825">
    <property type="entry name" value="PDH_C"/>
</dbReference>
<dbReference type="GO" id="GO:0004665">
    <property type="term" value="F:prephenate dehydrogenase (NADP+) activity"/>
    <property type="evidence" value="ECO:0007669"/>
    <property type="project" value="InterPro"/>
</dbReference>
<proteinExistence type="predicted"/>
<dbReference type="Gene3D" id="1.10.3660.10">
    <property type="entry name" value="6-phosphogluconate dehydrogenase C-terminal like domain"/>
    <property type="match status" value="1"/>
</dbReference>
<dbReference type="InterPro" id="IPR036291">
    <property type="entry name" value="NAD(P)-bd_dom_sf"/>
</dbReference>
<dbReference type="PROSITE" id="PS51176">
    <property type="entry name" value="PDH_ADH"/>
    <property type="match status" value="1"/>
</dbReference>
<dbReference type="InterPro" id="IPR008927">
    <property type="entry name" value="6-PGluconate_DH-like_C_sf"/>
</dbReference>
<evidence type="ECO:0000313" key="4">
    <source>
        <dbReference type="EMBL" id="SHG87051.1"/>
    </source>
</evidence>
<evidence type="ECO:0000313" key="5">
    <source>
        <dbReference type="Proteomes" id="UP000184226"/>
    </source>
</evidence>
<keyword evidence="5" id="KW-1185">Reference proteome</keyword>
<reference evidence="4 5" key="1">
    <citation type="submission" date="2016-11" db="EMBL/GenBank/DDBJ databases">
        <authorList>
            <person name="Jaros S."/>
            <person name="Januszkiewicz K."/>
            <person name="Wedrychowicz H."/>
        </authorList>
    </citation>
    <scope>NUCLEOTIDE SEQUENCE [LARGE SCALE GENOMIC DNA]</scope>
    <source>
        <strain evidence="4 5">CGMCC 1.10190</strain>
    </source>
</reference>